<comment type="caution">
    <text evidence="1">The sequence shown here is derived from an EMBL/GenBank/DDBJ whole genome shotgun (WGS) entry which is preliminary data.</text>
</comment>
<dbReference type="Proteomes" id="UP000789405">
    <property type="component" value="Unassembled WGS sequence"/>
</dbReference>
<gene>
    <name evidence="1" type="ORF">DERYTH_LOCUS2424</name>
</gene>
<dbReference type="OrthoDB" id="1432755at2759"/>
<sequence length="77" mass="8794">MRRIDVLLGDLPVVQREVREKTTKAQQFCSNLEETHKGKLEERLEGLFFIHDVLGKGAYKLRTLGDKVGNKEPMGII</sequence>
<protein>
    <submittedName>
        <fullName evidence="1">11512_t:CDS:1</fullName>
    </submittedName>
</protein>
<dbReference type="AlphaFoldDB" id="A0A9N8ZFR0"/>
<organism evidence="1 2">
    <name type="scientific">Dentiscutata erythropus</name>
    <dbReference type="NCBI Taxonomy" id="1348616"/>
    <lineage>
        <taxon>Eukaryota</taxon>
        <taxon>Fungi</taxon>
        <taxon>Fungi incertae sedis</taxon>
        <taxon>Mucoromycota</taxon>
        <taxon>Glomeromycotina</taxon>
        <taxon>Glomeromycetes</taxon>
        <taxon>Diversisporales</taxon>
        <taxon>Gigasporaceae</taxon>
        <taxon>Dentiscutata</taxon>
    </lineage>
</organism>
<keyword evidence="2" id="KW-1185">Reference proteome</keyword>
<name>A0A9N8ZFR0_9GLOM</name>
<evidence type="ECO:0000313" key="1">
    <source>
        <dbReference type="EMBL" id="CAG8491268.1"/>
    </source>
</evidence>
<evidence type="ECO:0000313" key="2">
    <source>
        <dbReference type="Proteomes" id="UP000789405"/>
    </source>
</evidence>
<accession>A0A9N8ZFR0</accession>
<reference evidence="1" key="1">
    <citation type="submission" date="2021-06" db="EMBL/GenBank/DDBJ databases">
        <authorList>
            <person name="Kallberg Y."/>
            <person name="Tangrot J."/>
            <person name="Rosling A."/>
        </authorList>
    </citation>
    <scope>NUCLEOTIDE SEQUENCE</scope>
    <source>
        <strain evidence="1">MA453B</strain>
    </source>
</reference>
<proteinExistence type="predicted"/>
<dbReference type="EMBL" id="CAJVPY010000768">
    <property type="protein sequence ID" value="CAG8491268.1"/>
    <property type="molecule type" value="Genomic_DNA"/>
</dbReference>